<keyword evidence="1" id="KW-0175">Coiled coil</keyword>
<dbReference type="OrthoDB" id="9776021at2"/>
<dbReference type="InterPro" id="IPR054347">
    <property type="entry name" value="TOTE_primase"/>
</dbReference>
<dbReference type="PANTHER" id="PTHR47396:SF1">
    <property type="entry name" value="ATP-DEPENDENT HELICASE IRC3-RELATED"/>
    <property type="match status" value="1"/>
</dbReference>
<dbReference type="GO" id="GO:0005829">
    <property type="term" value="C:cytosol"/>
    <property type="evidence" value="ECO:0007669"/>
    <property type="project" value="TreeGrafter"/>
</dbReference>
<dbReference type="GO" id="GO:0004386">
    <property type="term" value="F:helicase activity"/>
    <property type="evidence" value="ECO:0007669"/>
    <property type="project" value="UniProtKB-KW"/>
</dbReference>
<feature type="domain" description="Helicase ATP-binding" evidence="3">
    <location>
        <begin position="445"/>
        <end position="592"/>
    </location>
</feature>
<feature type="region of interest" description="Disordered" evidence="2">
    <location>
        <begin position="1"/>
        <end position="20"/>
    </location>
</feature>
<dbReference type="GO" id="GO:0005524">
    <property type="term" value="F:ATP binding"/>
    <property type="evidence" value="ECO:0007669"/>
    <property type="project" value="InterPro"/>
</dbReference>
<dbReference type="SUPFAM" id="SSF52540">
    <property type="entry name" value="P-loop containing nucleoside triphosphate hydrolases"/>
    <property type="match status" value="2"/>
</dbReference>
<dbReference type="Pfam" id="PF22548">
    <property type="entry name" value="AEP-TOTE"/>
    <property type="match status" value="1"/>
</dbReference>
<keyword evidence="4" id="KW-0067">ATP-binding</keyword>
<proteinExistence type="predicted"/>
<dbReference type="SMART" id="SM00487">
    <property type="entry name" value="DEXDc"/>
    <property type="match status" value="1"/>
</dbReference>
<dbReference type="CDD" id="cd17926">
    <property type="entry name" value="DEXHc_RE"/>
    <property type="match status" value="1"/>
</dbReference>
<keyword evidence="4" id="KW-0347">Helicase</keyword>
<name>A0A2V5L9W8_9MICC</name>
<dbReference type="GO" id="GO:0016787">
    <property type="term" value="F:hydrolase activity"/>
    <property type="evidence" value="ECO:0007669"/>
    <property type="project" value="InterPro"/>
</dbReference>
<dbReference type="InterPro" id="IPR014001">
    <property type="entry name" value="Helicase_ATP-bd"/>
</dbReference>
<keyword evidence="5" id="KW-1185">Reference proteome</keyword>
<evidence type="ECO:0000313" key="5">
    <source>
        <dbReference type="Proteomes" id="UP000247832"/>
    </source>
</evidence>
<evidence type="ECO:0000256" key="1">
    <source>
        <dbReference type="SAM" id="Coils"/>
    </source>
</evidence>
<gene>
    <name evidence="4" type="ORF">CVV68_06835</name>
</gene>
<dbReference type="Pfam" id="PF04851">
    <property type="entry name" value="ResIII"/>
    <property type="match status" value="1"/>
</dbReference>
<protein>
    <submittedName>
        <fullName evidence="4">Helicase</fullName>
    </submittedName>
</protein>
<feature type="compositionally biased region" description="Polar residues" evidence="2">
    <location>
        <begin position="1"/>
        <end position="10"/>
    </location>
</feature>
<dbReference type="PROSITE" id="PS51192">
    <property type="entry name" value="HELICASE_ATP_BIND_1"/>
    <property type="match status" value="1"/>
</dbReference>
<evidence type="ECO:0000256" key="2">
    <source>
        <dbReference type="SAM" id="MobiDB-lite"/>
    </source>
</evidence>
<dbReference type="EMBL" id="QJVD01000005">
    <property type="protein sequence ID" value="PYI68511.1"/>
    <property type="molecule type" value="Genomic_DNA"/>
</dbReference>
<dbReference type="InterPro" id="IPR027417">
    <property type="entry name" value="P-loop_NTPase"/>
</dbReference>
<feature type="coiled-coil region" evidence="1">
    <location>
        <begin position="31"/>
        <end position="58"/>
    </location>
</feature>
<dbReference type="InterPro" id="IPR050742">
    <property type="entry name" value="Helicase_Restrict-Modif_Enz"/>
</dbReference>
<evidence type="ECO:0000259" key="3">
    <source>
        <dbReference type="PROSITE" id="PS51192"/>
    </source>
</evidence>
<dbReference type="CDD" id="cd18785">
    <property type="entry name" value="SF2_C"/>
    <property type="match status" value="1"/>
</dbReference>
<dbReference type="Proteomes" id="UP000247832">
    <property type="component" value="Unassembled WGS sequence"/>
</dbReference>
<dbReference type="PANTHER" id="PTHR47396">
    <property type="entry name" value="TYPE I RESTRICTION ENZYME ECOKI R PROTEIN"/>
    <property type="match status" value="1"/>
</dbReference>
<dbReference type="InterPro" id="IPR006935">
    <property type="entry name" value="Helicase/UvrB_N"/>
</dbReference>
<keyword evidence="4" id="KW-0378">Hydrolase</keyword>
<accession>A0A2V5L9W8</accession>
<comment type="caution">
    <text evidence="4">The sequence shown here is derived from an EMBL/GenBank/DDBJ whole genome shotgun (WGS) entry which is preliminary data.</text>
</comment>
<evidence type="ECO:0000313" key="4">
    <source>
        <dbReference type="EMBL" id="PYI68511.1"/>
    </source>
</evidence>
<organism evidence="4 5">
    <name type="scientific">Arthrobacter livingstonensis</name>
    <dbReference type="NCBI Taxonomy" id="670078"/>
    <lineage>
        <taxon>Bacteria</taxon>
        <taxon>Bacillati</taxon>
        <taxon>Actinomycetota</taxon>
        <taxon>Actinomycetes</taxon>
        <taxon>Micrococcales</taxon>
        <taxon>Micrococcaceae</taxon>
        <taxon>Arthrobacter</taxon>
    </lineage>
</organism>
<sequence>MVVSDNISQDDGQEPLPGLAAAPDQALARELDGLRMDNARLRKLIELSEAEAKAAQQDQPAFASVTTPIGPVTMDSPPETKVRFYQALFHARTDAYATRWENARDGRAGWVPAVAGGWRKGTSRDNASFLRLTPATIADHLRGAQHIGFYPLLKDDTCWWVAADFDGAVAMMDALAYVKAARFRGIPAALEISQSGRGAHAWVFFTKAIPGERARQLGTGLIHEAMGLRGSMSLSSYDRLFPSQDVHSGKGMGNLIAAPLNGKRRKHGTTLFLDTTTLEPYEDQWAYLSSLDRLTPAAVSTLIRRLPAVRLGQDVKRLELPQSSKIVPRPALIVRATFAARLTIHSAELGPAMISAVKHAASMLNPEYYERQRQRRSTWNIPRILHFFDETLEGDLILPRGLLPLLRQLVESAGSTLRIEDQRTEGAAADLAFAAVLRPEQQQAVDAMLAAEQGILVAPTGAGKTVIACAAMARRGVPTLILIDRKALAEQWRRRIQELMDEKCGQIGGGRSKTTGRIDVALLPTLARRDNVVELTACYGLVIADECHHVPAAALSHVMNQIPARYWLGLTATPYRRDKLDALMYHQLGQVEHTIAPAAPQQLPRHELEIPSPALVLELHRTQFAYSGDADPGEQGFHRLFSQDMFADPARFEQIYDDVMEAHAANSRILLLTTSRAHLEHFRERFEDAGLKPIVFAGGMKAKERETAVELLEASPDDQPLLALGTGQYIGEGFDCPKLDTLFLAAPISFKGRLVQYVGRITRPYPGKTRAVVHDYWDELAPVLASSLVKRAPGYVSLGFPDPRRM</sequence>
<reference evidence="4 5" key="1">
    <citation type="submission" date="2018-05" db="EMBL/GenBank/DDBJ databases">
        <title>Genetic diversity of glacier-inhabiting Cryobacterium bacteria in China and description of Cryobacterium mengkeensis sp. nov. and Arthrobacter glacialis sp. nov.</title>
        <authorList>
            <person name="Liu Q."/>
            <person name="Xin Y.-H."/>
        </authorList>
    </citation>
    <scope>NUCLEOTIDE SEQUENCE [LARGE SCALE GENOMIC DNA]</scope>
    <source>
        <strain evidence="4 5">LI2</strain>
    </source>
</reference>
<dbReference type="AlphaFoldDB" id="A0A2V5L9W8"/>
<dbReference type="Gene3D" id="3.40.50.300">
    <property type="entry name" value="P-loop containing nucleotide triphosphate hydrolases"/>
    <property type="match status" value="2"/>
</dbReference>
<dbReference type="GO" id="GO:0003677">
    <property type="term" value="F:DNA binding"/>
    <property type="evidence" value="ECO:0007669"/>
    <property type="project" value="InterPro"/>
</dbReference>
<keyword evidence="4" id="KW-0547">Nucleotide-binding</keyword>